<gene>
    <name evidence="1" type="ORF">BDY19DRAFT_990412</name>
</gene>
<dbReference type="Proteomes" id="UP001055072">
    <property type="component" value="Unassembled WGS sequence"/>
</dbReference>
<organism evidence="1 2">
    <name type="scientific">Irpex rosettiformis</name>
    <dbReference type="NCBI Taxonomy" id="378272"/>
    <lineage>
        <taxon>Eukaryota</taxon>
        <taxon>Fungi</taxon>
        <taxon>Dikarya</taxon>
        <taxon>Basidiomycota</taxon>
        <taxon>Agaricomycotina</taxon>
        <taxon>Agaricomycetes</taxon>
        <taxon>Polyporales</taxon>
        <taxon>Irpicaceae</taxon>
        <taxon>Irpex</taxon>
    </lineage>
</organism>
<name>A0ACB8UEK7_9APHY</name>
<sequence>MATPFSVLPPPPLPPGWTEHLGPNGQPYYYNAPTQQSTYIRPLPNFPAFQAGAVPPPPPPQPQTQQKKEKPLVKTPIPGTEWLRVKTTEGNIFYTHKGRKESVWVVPEEIRDGVEALEKREDEERRVRAKAEEEKRVEQAKEAKAAKRKAEETMPVEEVVISKKAKVEDEEEDSDEDDEDEDESEEEEWQREAAAQLAAEAEEEKKRQEEELKRLEEEEKARKAAEAEALKNKPLNMPERVDLSLDEAKALFKTLLREKDVNPLHPWDTSLPLFISDPRYVLLPSVSARKEAFDEYCRDRARELRQSQVKKDKHTLSPKEDYDKLLHDEVKSTRASWTEFRRQWKKDRKFYGWGKDDREREKRFRDYLKELGEKKRAAAQKAEVDFFALLKESGIAKAGAVWKDVKKGITSDPRYDAVGSSSLREELFHTYLKANGAVSTTADEGTKSDVDQAVKSESKATEEEDEIEKDRRRKERKERAVKEREEKIQAERTKVNADIDRSRSGLNKGEAELEFRTMLTDAIRDPQVTWDSILPQLKTDPRFTRSVLPLNQQLHIFHSHITNLRSKHLTSLHALFESHAPSLATPFTSLPVTTLLASLPATKLGYDIQGLEDEYEKWQRLRTQDARRAFDEMLGENAFVEFWGRLGKIGGKGVDEGIRADDIGEDEEQLVDMKALAKTVDLKEMIKVLKNDKRYLVFDHVPEQRERWLRDYLSQLSAPKLSVHAP</sequence>
<reference evidence="1" key="1">
    <citation type="journal article" date="2021" name="Environ. Microbiol.">
        <title>Gene family expansions and transcriptome signatures uncover fungal adaptations to wood decay.</title>
        <authorList>
            <person name="Hage H."/>
            <person name="Miyauchi S."/>
            <person name="Viragh M."/>
            <person name="Drula E."/>
            <person name="Min B."/>
            <person name="Chaduli D."/>
            <person name="Navarro D."/>
            <person name="Favel A."/>
            <person name="Norest M."/>
            <person name="Lesage-Meessen L."/>
            <person name="Balint B."/>
            <person name="Merenyi Z."/>
            <person name="de Eugenio L."/>
            <person name="Morin E."/>
            <person name="Martinez A.T."/>
            <person name="Baldrian P."/>
            <person name="Stursova M."/>
            <person name="Martinez M.J."/>
            <person name="Novotny C."/>
            <person name="Magnuson J.K."/>
            <person name="Spatafora J.W."/>
            <person name="Maurice S."/>
            <person name="Pangilinan J."/>
            <person name="Andreopoulos W."/>
            <person name="LaButti K."/>
            <person name="Hundley H."/>
            <person name="Na H."/>
            <person name="Kuo A."/>
            <person name="Barry K."/>
            <person name="Lipzen A."/>
            <person name="Henrissat B."/>
            <person name="Riley R."/>
            <person name="Ahrendt S."/>
            <person name="Nagy L.G."/>
            <person name="Grigoriev I.V."/>
            <person name="Martin F."/>
            <person name="Rosso M.N."/>
        </authorList>
    </citation>
    <scope>NUCLEOTIDE SEQUENCE</scope>
    <source>
        <strain evidence="1">CBS 384.51</strain>
    </source>
</reference>
<proteinExistence type="predicted"/>
<evidence type="ECO:0000313" key="1">
    <source>
        <dbReference type="EMBL" id="KAI0092715.1"/>
    </source>
</evidence>
<evidence type="ECO:0000313" key="2">
    <source>
        <dbReference type="Proteomes" id="UP001055072"/>
    </source>
</evidence>
<protein>
    <submittedName>
        <fullName evidence="1">Uncharacterized protein</fullName>
    </submittedName>
</protein>
<dbReference type="EMBL" id="MU274903">
    <property type="protein sequence ID" value="KAI0092715.1"/>
    <property type="molecule type" value="Genomic_DNA"/>
</dbReference>
<accession>A0ACB8UEK7</accession>
<comment type="caution">
    <text evidence="1">The sequence shown here is derived from an EMBL/GenBank/DDBJ whole genome shotgun (WGS) entry which is preliminary data.</text>
</comment>
<keyword evidence="2" id="KW-1185">Reference proteome</keyword>